<evidence type="ECO:0000313" key="2">
    <source>
        <dbReference type="Proteomes" id="UP000199569"/>
    </source>
</evidence>
<organism evidence="1 2">
    <name type="scientific">Microvirga guangxiensis</name>
    <dbReference type="NCBI Taxonomy" id="549386"/>
    <lineage>
        <taxon>Bacteria</taxon>
        <taxon>Pseudomonadati</taxon>
        <taxon>Pseudomonadota</taxon>
        <taxon>Alphaproteobacteria</taxon>
        <taxon>Hyphomicrobiales</taxon>
        <taxon>Methylobacteriaceae</taxon>
        <taxon>Microvirga</taxon>
    </lineage>
</organism>
<dbReference type="EMBL" id="FMVJ01000017">
    <property type="protein sequence ID" value="SCZ11306.1"/>
    <property type="molecule type" value="Genomic_DNA"/>
</dbReference>
<sequence length="90" mass="9780">MPQSEFHWLSRRRLIAIVIGVAGAGLAGCSADVSYGSYRFGPGYETGQVYESRVYGSAQQGLGAENCRTVVRREADAFGRVSSREETVCQ</sequence>
<protein>
    <submittedName>
        <fullName evidence="1">Uncharacterized protein</fullName>
    </submittedName>
</protein>
<dbReference type="STRING" id="549386.SAMN02927923_04230"/>
<accession>A0A1G5LER9</accession>
<evidence type="ECO:0000313" key="1">
    <source>
        <dbReference type="EMBL" id="SCZ11306.1"/>
    </source>
</evidence>
<proteinExistence type="predicted"/>
<name>A0A1G5LER9_9HYPH</name>
<dbReference type="AlphaFoldDB" id="A0A1G5LER9"/>
<dbReference type="Proteomes" id="UP000199569">
    <property type="component" value="Unassembled WGS sequence"/>
</dbReference>
<gene>
    <name evidence="1" type="ORF">SAMN02927923_04230</name>
</gene>
<keyword evidence="2" id="KW-1185">Reference proteome</keyword>
<reference evidence="1 2" key="1">
    <citation type="submission" date="2016-10" db="EMBL/GenBank/DDBJ databases">
        <authorList>
            <person name="de Groot N.N."/>
        </authorList>
    </citation>
    <scope>NUCLEOTIDE SEQUENCE [LARGE SCALE GENOMIC DNA]</scope>
    <source>
        <strain evidence="1 2">CGMCC 1.7666</strain>
    </source>
</reference>